<gene>
    <name evidence="1" type="ORF">DEO27_003815</name>
</gene>
<organism evidence="1 2">
    <name type="scientific">Mucilaginibacter rubeus</name>
    <dbReference type="NCBI Taxonomy" id="2027860"/>
    <lineage>
        <taxon>Bacteria</taxon>
        <taxon>Pseudomonadati</taxon>
        <taxon>Bacteroidota</taxon>
        <taxon>Sphingobacteriia</taxon>
        <taxon>Sphingobacteriales</taxon>
        <taxon>Sphingobacteriaceae</taxon>
        <taxon>Mucilaginibacter</taxon>
    </lineage>
</organism>
<protein>
    <recommendedName>
        <fullName evidence="3">Lipoprotein</fullName>
    </recommendedName>
</protein>
<dbReference type="Proteomes" id="UP000251402">
    <property type="component" value="Chromosome"/>
</dbReference>
<dbReference type="KEGG" id="mrub:DEO27_003815"/>
<sequence length="130" mass="14821">MKQLIRRQLVSRMMIAGAAFVGACQSKSGKVQAFIDGVYVNRARSEFAIADDTLGFTQADGTHYYITRRTGYQAIRNGKLLPKKFKLEKVEGDYDPNTRLLNETTTGRVFYFDPESGMLRLKQAVYRRIN</sequence>
<dbReference type="AlphaFoldDB" id="A0A5C1HUB8"/>
<accession>A0A5C1HUB8</accession>
<name>A0A5C1HUB8_9SPHI</name>
<dbReference type="RefSeq" id="WP_112569909.1">
    <property type="nucleotide sequence ID" value="NZ_CP043450.1"/>
</dbReference>
<dbReference type="PROSITE" id="PS51257">
    <property type="entry name" value="PROKAR_LIPOPROTEIN"/>
    <property type="match status" value="1"/>
</dbReference>
<reference evidence="1" key="1">
    <citation type="submission" date="2019-08" db="EMBL/GenBank/DDBJ databases">
        <title>Comparative genome analysis confer to the adaptation heavy metal polluted environment.</title>
        <authorList>
            <person name="Li Y."/>
        </authorList>
    </citation>
    <scope>NUCLEOTIDE SEQUENCE [LARGE SCALE GENOMIC DNA]</scope>
    <source>
        <strain evidence="1">P1</strain>
    </source>
</reference>
<keyword evidence="2" id="KW-1185">Reference proteome</keyword>
<dbReference type="EMBL" id="CP043450">
    <property type="protein sequence ID" value="QEM09179.1"/>
    <property type="molecule type" value="Genomic_DNA"/>
</dbReference>
<dbReference type="OrthoDB" id="798527at2"/>
<evidence type="ECO:0000313" key="2">
    <source>
        <dbReference type="Proteomes" id="UP000251402"/>
    </source>
</evidence>
<evidence type="ECO:0000313" key="1">
    <source>
        <dbReference type="EMBL" id="QEM09179.1"/>
    </source>
</evidence>
<proteinExistence type="predicted"/>
<evidence type="ECO:0008006" key="3">
    <source>
        <dbReference type="Google" id="ProtNLM"/>
    </source>
</evidence>